<organism evidence="1 2">
    <name type="scientific">Caballeronia telluris</name>
    <dbReference type="NCBI Taxonomy" id="326475"/>
    <lineage>
        <taxon>Bacteria</taxon>
        <taxon>Pseudomonadati</taxon>
        <taxon>Pseudomonadota</taxon>
        <taxon>Betaproteobacteria</taxon>
        <taxon>Burkholderiales</taxon>
        <taxon>Burkholderiaceae</taxon>
        <taxon>Caballeronia</taxon>
    </lineage>
</organism>
<evidence type="ECO:0000313" key="1">
    <source>
        <dbReference type="EMBL" id="SAL78847.1"/>
    </source>
</evidence>
<keyword evidence="2" id="KW-1185">Reference proteome</keyword>
<dbReference type="STRING" id="326475.AWB66_05928"/>
<gene>
    <name evidence="1" type="ORF">AWB66_05928</name>
</gene>
<proteinExistence type="predicted"/>
<dbReference type="AlphaFoldDB" id="A0A158KCN9"/>
<reference evidence="1" key="1">
    <citation type="submission" date="2016-01" db="EMBL/GenBank/DDBJ databases">
        <authorList>
            <person name="Peeters Charlotte."/>
        </authorList>
    </citation>
    <scope>NUCLEOTIDE SEQUENCE</scope>
    <source>
        <strain evidence="1">LMG 22936</strain>
    </source>
</reference>
<accession>A0A158KCN9</accession>
<dbReference type="EMBL" id="FCNZ02000045">
    <property type="protein sequence ID" value="SAL78847.1"/>
    <property type="molecule type" value="Genomic_DNA"/>
</dbReference>
<comment type="caution">
    <text evidence="1">The sequence shown here is derived from an EMBL/GenBank/DDBJ whole genome shotgun (WGS) entry which is preliminary data.</text>
</comment>
<protein>
    <submittedName>
        <fullName evidence="1">Uncharacterized protein</fullName>
    </submittedName>
</protein>
<name>A0A158KCN9_9BURK</name>
<evidence type="ECO:0000313" key="2">
    <source>
        <dbReference type="Proteomes" id="UP000054717"/>
    </source>
</evidence>
<dbReference type="Proteomes" id="UP000054717">
    <property type="component" value="Unassembled WGS sequence"/>
</dbReference>
<dbReference type="RefSeq" id="WP_087633630.1">
    <property type="nucleotide sequence ID" value="NZ_FCNZ02000045.1"/>
</dbReference>
<sequence>MVQRSSVYVVRLESVWSHEAGRAGYVGLALKALCALADEIGASLVLNVHQLLYGEMEGESDAEADRLDALDTDAMDNDALEAWYSGHGFVRVPGTDDRNPDMTRTVEDRVLEGAYRSCKSNSEPEAVLYCFMDVFRKRYGS</sequence>